<keyword evidence="2 5" id="KW-0689">Ribosomal protein</keyword>
<reference evidence="7" key="1">
    <citation type="journal article" date="2015" name="ISME J.">
        <title>Aquifer environment selects for microbial species cohorts in sediment and groundwater.</title>
        <authorList>
            <person name="Hug L.A."/>
            <person name="Thomas B.C."/>
            <person name="Brown C.T."/>
            <person name="Frischkorn K.R."/>
            <person name="Williams K.H."/>
            <person name="Tringe S.G."/>
            <person name="Banfield J.F."/>
        </authorList>
    </citation>
    <scope>NUCLEOTIDE SEQUENCE</scope>
</reference>
<dbReference type="SUPFAM" id="SSF50104">
    <property type="entry name" value="Translation proteins SH3-like domain"/>
    <property type="match status" value="1"/>
</dbReference>
<evidence type="ECO:0000256" key="4">
    <source>
        <dbReference type="ARBA" id="ARBA00035206"/>
    </source>
</evidence>
<comment type="similarity">
    <text evidence="1 5">Belongs to the universal ribosomal protein uL24 family.</text>
</comment>
<evidence type="ECO:0000259" key="6">
    <source>
        <dbReference type="SMART" id="SM00739"/>
    </source>
</evidence>
<dbReference type="AlphaFoldDB" id="A0A0H4TU28"/>
<dbReference type="NCBIfam" id="TIGR01079">
    <property type="entry name" value="rplX_bact"/>
    <property type="match status" value="1"/>
</dbReference>
<dbReference type="GO" id="GO:0019843">
    <property type="term" value="F:rRNA binding"/>
    <property type="evidence" value="ECO:0007669"/>
    <property type="project" value="UniProtKB-UniRule"/>
</dbReference>
<evidence type="ECO:0000256" key="1">
    <source>
        <dbReference type="ARBA" id="ARBA00010618"/>
    </source>
</evidence>
<dbReference type="InterPro" id="IPR003256">
    <property type="entry name" value="Ribosomal_uL24"/>
</dbReference>
<dbReference type="GO" id="GO:1990904">
    <property type="term" value="C:ribonucleoprotein complex"/>
    <property type="evidence" value="ECO:0007669"/>
    <property type="project" value="UniProtKB-KW"/>
</dbReference>
<protein>
    <recommendedName>
        <fullName evidence="4 5">Large ribosomal subunit protein uL24</fullName>
    </recommendedName>
</protein>
<sequence length="103" mass="11434">MYKFKVGDKVKITSGKDKGREGKVEKVYTGASRVLVEGLNLYKKHVKGKPGQKGGIFDIPRPLPTAKIEIICPNCKRPARVGFKIVGKEKVRMCKKCGKEMKG</sequence>
<name>A0A0H4TU28_9BACT</name>
<accession>A0A0H4TU28</accession>
<keyword evidence="5" id="KW-0699">rRNA-binding</keyword>
<comment type="function">
    <text evidence="5">One of two assembly initiator proteins, it binds directly to the 5'-end of the 23S rRNA, where it nucleates assembly of the 50S subunit.</text>
</comment>
<comment type="subunit">
    <text evidence="5">Part of the 50S ribosomal subunit.</text>
</comment>
<evidence type="ECO:0000256" key="2">
    <source>
        <dbReference type="ARBA" id="ARBA00022980"/>
    </source>
</evidence>
<dbReference type="InterPro" id="IPR005824">
    <property type="entry name" value="KOW"/>
</dbReference>
<dbReference type="GO" id="GO:0003735">
    <property type="term" value="F:structural constituent of ribosome"/>
    <property type="evidence" value="ECO:0007669"/>
    <property type="project" value="InterPro"/>
</dbReference>
<dbReference type="EMBL" id="KT007036">
    <property type="protein sequence ID" value="AKQ04359.1"/>
    <property type="molecule type" value="Genomic_DNA"/>
</dbReference>
<dbReference type="InterPro" id="IPR014722">
    <property type="entry name" value="Rib_uL2_dom2"/>
</dbReference>
<dbReference type="CDD" id="cd06089">
    <property type="entry name" value="KOW_RPL26"/>
    <property type="match status" value="1"/>
</dbReference>
<dbReference type="SMART" id="SM00739">
    <property type="entry name" value="KOW"/>
    <property type="match status" value="1"/>
</dbReference>
<gene>
    <name evidence="5" type="primary">rplX</name>
</gene>
<dbReference type="GO" id="GO:0005840">
    <property type="term" value="C:ribosome"/>
    <property type="evidence" value="ECO:0007669"/>
    <property type="project" value="UniProtKB-KW"/>
</dbReference>
<organism evidence="7">
    <name type="scientific">uncultured Microgenomates bacterium Rifle_16ft_4_minimus_5036</name>
    <dbReference type="NCBI Taxonomy" id="1665119"/>
    <lineage>
        <taxon>Bacteria</taxon>
        <taxon>Candidatus Microgenomatota</taxon>
        <taxon>environmental samples</taxon>
    </lineage>
</organism>
<dbReference type="PANTHER" id="PTHR12903">
    <property type="entry name" value="MITOCHONDRIAL RIBOSOMAL PROTEIN L24"/>
    <property type="match status" value="1"/>
</dbReference>
<keyword evidence="5" id="KW-0694">RNA-binding</keyword>
<evidence type="ECO:0000256" key="3">
    <source>
        <dbReference type="ARBA" id="ARBA00023274"/>
    </source>
</evidence>
<keyword evidence="3 5" id="KW-0687">Ribonucleoprotein</keyword>
<dbReference type="InterPro" id="IPR008991">
    <property type="entry name" value="Translation_prot_SH3-like_sf"/>
</dbReference>
<evidence type="ECO:0000313" key="7">
    <source>
        <dbReference type="EMBL" id="AKQ04359.1"/>
    </source>
</evidence>
<dbReference type="Gene3D" id="2.30.30.30">
    <property type="match status" value="1"/>
</dbReference>
<dbReference type="InterPro" id="IPR041988">
    <property type="entry name" value="Ribosomal_uL24_KOW"/>
</dbReference>
<dbReference type="Pfam" id="PF17136">
    <property type="entry name" value="ribosomal_L24"/>
    <property type="match status" value="1"/>
</dbReference>
<dbReference type="HAMAP" id="MF_01326_B">
    <property type="entry name" value="Ribosomal_uL24_B"/>
    <property type="match status" value="1"/>
</dbReference>
<dbReference type="InterPro" id="IPR057264">
    <property type="entry name" value="Ribosomal_uL24_C"/>
</dbReference>
<proteinExistence type="inferred from homology"/>
<comment type="function">
    <text evidence="5">One of the proteins that surrounds the polypeptide exit tunnel on the outside of the subunit.</text>
</comment>
<dbReference type="Pfam" id="PF00467">
    <property type="entry name" value="KOW"/>
    <property type="match status" value="1"/>
</dbReference>
<evidence type="ECO:0000256" key="5">
    <source>
        <dbReference type="HAMAP-Rule" id="MF_01326"/>
    </source>
</evidence>
<dbReference type="GO" id="GO:0006412">
    <property type="term" value="P:translation"/>
    <property type="evidence" value="ECO:0007669"/>
    <property type="project" value="UniProtKB-UniRule"/>
</dbReference>
<feature type="domain" description="KOW" evidence="6">
    <location>
        <begin position="3"/>
        <end position="30"/>
    </location>
</feature>